<accession>A0A098R3J9</accession>
<comment type="caution">
    <text evidence="1">The sequence shown here is derived from an EMBL/GenBank/DDBJ whole genome shotgun (WGS) entry which is preliminary data.</text>
</comment>
<name>A0A098R3J9_9SPIO</name>
<sequence length="192" mass="22315">MGDPDPAKILNFTTAAELGRWLKEHHEKESELWIKIFKKHSGVPSVDWNDVVIESLCWGWIDGIKKTIDETAYLQRITPRNLRSSWSQRNREHVERLIDEGRMQESGLAAVRAAKEDGRWEKAYAVRDMKIPPDFLAAVKQDPTASRFFERLTKTSRYAIALGLTSAKRTETRERRFAKYLDKLRRGEKPGF</sequence>
<proteinExistence type="predicted"/>
<gene>
    <name evidence="1" type="ORF">DC28_04820</name>
</gene>
<evidence type="ECO:0008006" key="3">
    <source>
        <dbReference type="Google" id="ProtNLM"/>
    </source>
</evidence>
<reference evidence="1 2" key="1">
    <citation type="submission" date="2014-05" db="EMBL/GenBank/DDBJ databases">
        <title>De novo Genome Sequence of Spirocheata sp.</title>
        <authorList>
            <person name="Shivani Y."/>
            <person name="Subhash Y."/>
            <person name="Tushar L."/>
            <person name="Sasikala C."/>
            <person name="Ramana C.V."/>
        </authorList>
    </citation>
    <scope>NUCLEOTIDE SEQUENCE [LARGE SCALE GENOMIC DNA]</scope>
    <source>
        <strain evidence="1 2">JC230</strain>
    </source>
</reference>
<evidence type="ECO:0000313" key="1">
    <source>
        <dbReference type="EMBL" id="KGE73292.1"/>
    </source>
</evidence>
<dbReference type="AlphaFoldDB" id="A0A098R3J9"/>
<dbReference type="Pfam" id="PF13376">
    <property type="entry name" value="OmdA"/>
    <property type="match status" value="1"/>
</dbReference>
<dbReference type="Proteomes" id="UP000029692">
    <property type="component" value="Unassembled WGS sequence"/>
</dbReference>
<organism evidence="1 2">
    <name type="scientific">Spirochaeta lutea</name>
    <dbReference type="NCBI Taxonomy" id="1480694"/>
    <lineage>
        <taxon>Bacteria</taxon>
        <taxon>Pseudomonadati</taxon>
        <taxon>Spirochaetota</taxon>
        <taxon>Spirochaetia</taxon>
        <taxon>Spirochaetales</taxon>
        <taxon>Spirochaetaceae</taxon>
        <taxon>Spirochaeta</taxon>
    </lineage>
</organism>
<keyword evidence="2" id="KW-1185">Reference proteome</keyword>
<dbReference type="eggNOG" id="COG4430">
    <property type="taxonomic scope" value="Bacteria"/>
</dbReference>
<dbReference type="OrthoDB" id="9796999at2"/>
<protein>
    <recommendedName>
        <fullName evidence="3">Bacteriocin-protection protein, YdeI/OmpD-associated family</fullName>
    </recommendedName>
</protein>
<dbReference type="RefSeq" id="WP_037546447.1">
    <property type="nucleotide sequence ID" value="NZ_JNUP01000041.1"/>
</dbReference>
<evidence type="ECO:0000313" key="2">
    <source>
        <dbReference type="Proteomes" id="UP000029692"/>
    </source>
</evidence>
<dbReference type="STRING" id="1480694.DC28_04820"/>
<dbReference type="EMBL" id="JNUP01000041">
    <property type="protein sequence ID" value="KGE73292.1"/>
    <property type="molecule type" value="Genomic_DNA"/>
</dbReference>